<dbReference type="PANTHER" id="PTHR12815:SF18">
    <property type="entry name" value="SORTING AND ASSEMBLY MACHINERY COMPONENT 50 HOMOLOG"/>
    <property type="match status" value="1"/>
</dbReference>
<feature type="compositionally biased region" description="Basic and acidic residues" evidence="5">
    <location>
        <begin position="59"/>
        <end position="79"/>
    </location>
</feature>
<keyword evidence="2" id="KW-1134">Transmembrane beta strand</keyword>
<dbReference type="InterPro" id="IPR039910">
    <property type="entry name" value="D15-like"/>
</dbReference>
<dbReference type="Pfam" id="PF07244">
    <property type="entry name" value="POTRA"/>
    <property type="match status" value="2"/>
</dbReference>
<dbReference type="PANTHER" id="PTHR12815">
    <property type="entry name" value="SORTING AND ASSEMBLY MACHINERY SAMM50 PROTEIN FAMILY MEMBER"/>
    <property type="match status" value="1"/>
</dbReference>
<feature type="compositionally biased region" description="Basic and acidic residues" evidence="5">
    <location>
        <begin position="153"/>
        <end position="165"/>
    </location>
</feature>
<dbReference type="InterPro" id="IPR010827">
    <property type="entry name" value="BamA/TamA_POTRA"/>
</dbReference>
<feature type="domain" description="POTRA" evidence="7">
    <location>
        <begin position="506"/>
        <end position="589"/>
    </location>
</feature>
<keyword evidence="4 6" id="KW-0472">Membrane</keyword>
<evidence type="ECO:0000256" key="5">
    <source>
        <dbReference type="SAM" id="MobiDB-lite"/>
    </source>
</evidence>
<dbReference type="PROSITE" id="PS51779">
    <property type="entry name" value="POTRA"/>
    <property type="match status" value="1"/>
</dbReference>
<evidence type="ECO:0000256" key="6">
    <source>
        <dbReference type="SAM" id="Phobius"/>
    </source>
</evidence>
<keyword evidence="6" id="KW-1133">Transmembrane helix</keyword>
<feature type="region of interest" description="Disordered" evidence="5">
    <location>
        <begin position="130"/>
        <end position="165"/>
    </location>
</feature>
<dbReference type="AlphaFoldDB" id="A0A1L3G6T3"/>
<evidence type="ECO:0000256" key="2">
    <source>
        <dbReference type="ARBA" id="ARBA00022452"/>
    </source>
</evidence>
<feature type="compositionally biased region" description="Basic and acidic residues" evidence="5">
    <location>
        <begin position="130"/>
        <end position="144"/>
    </location>
</feature>
<feature type="compositionally biased region" description="Polar residues" evidence="5">
    <location>
        <begin position="80"/>
        <end position="96"/>
    </location>
</feature>
<evidence type="ECO:0000256" key="3">
    <source>
        <dbReference type="ARBA" id="ARBA00022692"/>
    </source>
</evidence>
<evidence type="ECO:0000313" key="8">
    <source>
        <dbReference type="EMBL" id="APG21525.1"/>
    </source>
</evidence>
<dbReference type="InterPro" id="IPR034746">
    <property type="entry name" value="POTRA"/>
</dbReference>
<protein>
    <submittedName>
        <fullName evidence="8">Outer membrane protein</fullName>
    </submittedName>
</protein>
<evidence type="ECO:0000256" key="1">
    <source>
        <dbReference type="ARBA" id="ARBA00004370"/>
    </source>
</evidence>
<dbReference type="Gene3D" id="2.40.160.50">
    <property type="entry name" value="membrane protein fhac: a member of the omp85/tpsb transporter family"/>
    <property type="match status" value="1"/>
</dbReference>
<reference evidence="8" key="1">
    <citation type="submission" date="2016-10" db="EMBL/GenBank/DDBJ databases">
        <title>Insect symbiotic bacteria harbours viral pathogens for transovarial transmission.</title>
        <authorList>
            <person name="Jia D."/>
        </authorList>
    </citation>
    <scope>NUCLEOTIDE SEQUENCE</scope>
    <source>
        <strain evidence="8">NC</strain>
    </source>
</reference>
<proteinExistence type="predicted"/>
<keyword evidence="3 6" id="KW-0812">Transmembrane</keyword>
<dbReference type="EMBL" id="KY012242">
    <property type="protein sequence ID" value="APG21525.1"/>
    <property type="molecule type" value="Genomic_DNA"/>
</dbReference>
<name>A0A1L3G6T3_9FLAO</name>
<organism evidence="8">
    <name type="scientific">Candidatus Karelsulcia muelleri</name>
    <dbReference type="NCBI Taxonomy" id="336810"/>
    <lineage>
        <taxon>Bacteria</taxon>
        <taxon>Pseudomonadati</taxon>
        <taxon>Bacteroidota</taxon>
        <taxon>Flavobacteriia</taxon>
        <taxon>Flavobacteriales</taxon>
        <taxon>Candidatus Karelsulcia</taxon>
    </lineage>
</organism>
<dbReference type="Gene3D" id="3.10.20.310">
    <property type="entry name" value="membrane protein fhac"/>
    <property type="match status" value="3"/>
</dbReference>
<evidence type="ECO:0000256" key="4">
    <source>
        <dbReference type="ARBA" id="ARBA00023136"/>
    </source>
</evidence>
<dbReference type="GO" id="GO:0019867">
    <property type="term" value="C:outer membrane"/>
    <property type="evidence" value="ECO:0007669"/>
    <property type="project" value="InterPro"/>
</dbReference>
<sequence length="1008" mass="119126">MIKIKLFKKIKFIIITTFYIIFCVLFFNTKIYCKDNNDKYFNIKDIELIELIEKVYEKPSKEQEQEQEQEQDKDQDKDQYQGNKEISFENTETEANVNREKDNKTDFKNISEKKIGETYFNKIYGEKAKKTYKNKTDPTKENKTPRPRPRPRSRPDAEADAEAEVKADKPKIDFNKFYKRINKKMIDDIYYSDKDQKENKTEIEFDKKIIGKIEKKYNIDSIYNHENGIKIKNISVNGIEIDKNIPGIKIEKNDENGINLDKIDENGRDIDRIEIEKVEEEEKVVIEKQVDKDKKRELLPLIDYKIGDKLNIKNNKFNEIKRKLLNTGHFSNVSIKIKSLNDKDIILQILFTIKDRFDIIKILGIKEKEIYNIIGLNLSHNTRFNDDFKKKIVKLIQGYYENNGYLDVTFNFEQIKDSSKTNLLLITVNKGRIIKLTKVLFEGNYYFTEKKLKKVLKKIEINYEIIKKKMRDFYLTNGFKDVEIYLEKENNNNYLLKIKINEGKKYILGNISYKGNNSFNDEDLSKLIGLKKGDVYNTLLLNKNILDNTNPNSIISLYLNNGYAFSTISFYEEKKENNSIDIKLIISEGDKVILNKVNIIGNNKIKDKIILRELTTMPGDFFSKKEIEKTLKNLNKLDLFEKIFLNIQKNEKEKLIDLNFIVLEKTTSKLQFKIDTNFIGIISLNVNNFSLLNSFNPKNWNPIPYGDNQKIIFNLEIGKKIICYNISFIDPLIFDSFKLNFSSSKEKKNLSSDLEIEKLLSENNKILFNINYKNRKKTFLESKKQIYKDLNYSISINHNSVSPNNFFPKKGQIINFNTQFTLPYSLINTTYKNKLLEYFKVQFEYFYYKELLNRLTTKIGYEFGILHSNNNLSQELNHFYMGGTNFKPLIEKSFIPLRGYYEPNNYYGIISPKNGGLIYEKFITELNYLIFDKVFAKCWLTNFFEAGNIYDKYKYFSFFNLKRSLGTGIKLYINNIGFLGCDIAYRCDQTIDHLNPGWKMDFFFKKEF</sequence>
<evidence type="ECO:0000259" key="7">
    <source>
        <dbReference type="PROSITE" id="PS51779"/>
    </source>
</evidence>
<accession>A0A1L3G6T3</accession>
<comment type="subcellular location">
    <subcellularLocation>
        <location evidence="1">Membrane</location>
    </subcellularLocation>
</comment>
<feature type="transmembrane region" description="Helical" evidence="6">
    <location>
        <begin position="12"/>
        <end position="32"/>
    </location>
</feature>
<feature type="region of interest" description="Disordered" evidence="5">
    <location>
        <begin position="59"/>
        <end position="104"/>
    </location>
</feature>